<dbReference type="Pfam" id="PF18676">
    <property type="entry name" value="MBG_2"/>
    <property type="match status" value="1"/>
</dbReference>
<comment type="caution">
    <text evidence="2">The sequence shown here is derived from an EMBL/GenBank/DDBJ whole genome shotgun (WGS) entry which is preliminary data.</text>
</comment>
<sequence length="816" mass="86183">MRNIWRRGAAIRNLGFVALLFCTFLHIDRAFGQATNLVVDSLQGEVDQNEIDTYISFMNNPANTNATLPTNALGDNLAFGTPGTNLEGLNYMYRIAGDLNLTTEQMQLMDLAITWSERFILLRNDQAMGPHQVMWTGNVDPVWVTYAATSSEAGYAGSENGDTAGHILFTALNILETPSIWNQTVPDGDPNHFGTTYLQRAQTYINMMEYTTQNYFTKYFINPTTYQIVPPTSAVWVAFNENMDAWNRQFLLTNDYLRLAQCHAILGDNPTLQAFYTNIVKTSADAFIANAHLVTAYGQAAYDWGYGNEGDLLGQVTGESSSHASYDMQGLARVFEAGPAYTSATQSDMQRYANTIEYVLFNFAAYNANQTTAYYKTIDAGLPPVPAGTATQDYLYPQFYFLTPYNTLFWSPAAYGAGVHNNYHNNPYMTAGILYSKHWVYNHPQDLISVASNTQTVSAGGTATYTVSTTSTTPVALSVSGLPSGDTASFDNASISSGTTATLTVTAATGSINGSSLFTLTGSNGNGTQSLGLSIVVTAPDFTIGLSSTSTVTAGNPGSFTVTITPLNGFTGNVTLSPDTPLLEPGTSVTFNPPVIAISSGTGVSSVVAATLPTTPGGEWPFGVIATSGATSHEGYSRLTVEASQQTVSFPSISNVVYGTAPIHLQAAATSNLPVAYTVTGPAILTGSPTLQGQTLTITGAGVVTVTASQAGSKYVAAATPVVQSFTVAPAVLTLAAQNTSMLYGSPVPALTANITGYVNGDTSSVVSGSPALSTTATSTSPLGTYPITVSQGTLAAANYTFTFANGVIDIYGGRR</sequence>
<dbReference type="EMBL" id="BMJB01000004">
    <property type="protein sequence ID" value="GGA79984.1"/>
    <property type="molecule type" value="Genomic_DNA"/>
</dbReference>
<dbReference type="RefSeq" id="WP_188760738.1">
    <property type="nucleotide sequence ID" value="NZ_BMJB01000004.1"/>
</dbReference>
<reference evidence="2" key="1">
    <citation type="journal article" date="2014" name="Int. J. Syst. Evol. Microbiol.">
        <title>Complete genome sequence of Corynebacterium casei LMG S-19264T (=DSM 44701T), isolated from a smear-ripened cheese.</title>
        <authorList>
            <consortium name="US DOE Joint Genome Institute (JGI-PGF)"/>
            <person name="Walter F."/>
            <person name="Albersmeier A."/>
            <person name="Kalinowski J."/>
            <person name="Ruckert C."/>
        </authorList>
    </citation>
    <scope>NUCLEOTIDE SEQUENCE</scope>
    <source>
        <strain evidence="2">CGMCC 1.15447</strain>
    </source>
</reference>
<reference evidence="2" key="2">
    <citation type="submission" date="2020-09" db="EMBL/GenBank/DDBJ databases">
        <authorList>
            <person name="Sun Q."/>
            <person name="Zhou Y."/>
        </authorList>
    </citation>
    <scope>NUCLEOTIDE SEQUENCE</scope>
    <source>
        <strain evidence="2">CGMCC 1.15447</strain>
    </source>
</reference>
<dbReference type="Proteomes" id="UP000648801">
    <property type="component" value="Unassembled WGS sequence"/>
</dbReference>
<evidence type="ECO:0000313" key="2">
    <source>
        <dbReference type="EMBL" id="GGA79984.1"/>
    </source>
</evidence>
<gene>
    <name evidence="2" type="ORF">GCM10011507_34060</name>
</gene>
<name>A0A916S295_9BACT</name>
<feature type="domain" description="MBG" evidence="1">
    <location>
        <begin position="733"/>
        <end position="808"/>
    </location>
</feature>
<evidence type="ECO:0000259" key="1">
    <source>
        <dbReference type="Pfam" id="PF18676"/>
    </source>
</evidence>
<accession>A0A916S295</accession>
<dbReference type="AlphaFoldDB" id="A0A916S295"/>
<proteinExistence type="predicted"/>
<dbReference type="InterPro" id="IPR041286">
    <property type="entry name" value="MBG_2"/>
</dbReference>
<evidence type="ECO:0000313" key="3">
    <source>
        <dbReference type="Proteomes" id="UP000648801"/>
    </source>
</evidence>
<protein>
    <recommendedName>
        <fullName evidence="1">MBG domain-containing protein</fullName>
    </recommendedName>
</protein>
<dbReference type="Gene3D" id="3.30.160.710">
    <property type="match status" value="1"/>
</dbReference>
<organism evidence="2 3">
    <name type="scientific">Edaphobacter acidisoli</name>
    <dbReference type="NCBI Taxonomy" id="2040573"/>
    <lineage>
        <taxon>Bacteria</taxon>
        <taxon>Pseudomonadati</taxon>
        <taxon>Acidobacteriota</taxon>
        <taxon>Terriglobia</taxon>
        <taxon>Terriglobales</taxon>
        <taxon>Acidobacteriaceae</taxon>
        <taxon>Edaphobacter</taxon>
    </lineage>
</organism>
<keyword evidence="3" id="KW-1185">Reference proteome</keyword>